<evidence type="ECO:0000256" key="1">
    <source>
        <dbReference type="SAM" id="MobiDB-lite"/>
    </source>
</evidence>
<protein>
    <recommendedName>
        <fullName evidence="4">Protein kinase domain-containing protein</fullName>
    </recommendedName>
</protein>
<evidence type="ECO:0000313" key="2">
    <source>
        <dbReference type="EMBL" id="KAG8192793.1"/>
    </source>
</evidence>
<evidence type="ECO:0000313" key="3">
    <source>
        <dbReference type="Proteomes" id="UP000827092"/>
    </source>
</evidence>
<accession>A0AAV6VAB0</accession>
<keyword evidence="3" id="KW-1185">Reference proteome</keyword>
<organism evidence="2 3">
    <name type="scientific">Oedothorax gibbosus</name>
    <dbReference type="NCBI Taxonomy" id="931172"/>
    <lineage>
        <taxon>Eukaryota</taxon>
        <taxon>Metazoa</taxon>
        <taxon>Ecdysozoa</taxon>
        <taxon>Arthropoda</taxon>
        <taxon>Chelicerata</taxon>
        <taxon>Arachnida</taxon>
        <taxon>Araneae</taxon>
        <taxon>Araneomorphae</taxon>
        <taxon>Entelegynae</taxon>
        <taxon>Araneoidea</taxon>
        <taxon>Linyphiidae</taxon>
        <taxon>Erigoninae</taxon>
        <taxon>Oedothorax</taxon>
    </lineage>
</organism>
<dbReference type="SUPFAM" id="SSF56112">
    <property type="entry name" value="Protein kinase-like (PK-like)"/>
    <property type="match status" value="1"/>
</dbReference>
<proteinExistence type="predicted"/>
<dbReference type="EMBL" id="JAFNEN010000135">
    <property type="protein sequence ID" value="KAG8192793.1"/>
    <property type="molecule type" value="Genomic_DNA"/>
</dbReference>
<feature type="region of interest" description="Disordered" evidence="1">
    <location>
        <begin position="1"/>
        <end position="29"/>
    </location>
</feature>
<reference evidence="2 3" key="1">
    <citation type="journal article" date="2022" name="Nat. Ecol. Evol.">
        <title>A masculinizing supergene underlies an exaggerated male reproductive morph in a spider.</title>
        <authorList>
            <person name="Hendrickx F."/>
            <person name="De Corte Z."/>
            <person name="Sonet G."/>
            <person name="Van Belleghem S.M."/>
            <person name="Kostlbacher S."/>
            <person name="Vangestel C."/>
        </authorList>
    </citation>
    <scope>NUCLEOTIDE SEQUENCE [LARGE SCALE GENOMIC DNA]</scope>
    <source>
        <strain evidence="2">W744_W776</strain>
    </source>
</reference>
<dbReference type="Proteomes" id="UP000827092">
    <property type="component" value="Unassembled WGS sequence"/>
</dbReference>
<dbReference type="AlphaFoldDB" id="A0AAV6VAB0"/>
<dbReference type="InterPro" id="IPR011009">
    <property type="entry name" value="Kinase-like_dom_sf"/>
</dbReference>
<name>A0AAV6VAB0_9ARAC</name>
<evidence type="ECO:0008006" key="4">
    <source>
        <dbReference type="Google" id="ProtNLM"/>
    </source>
</evidence>
<dbReference type="Gene3D" id="3.30.200.20">
    <property type="entry name" value="Phosphorylase Kinase, domain 1"/>
    <property type="match status" value="1"/>
</dbReference>
<comment type="caution">
    <text evidence="2">The sequence shown here is derived from an EMBL/GenBank/DDBJ whole genome shotgun (WGS) entry which is preliminary data.</text>
</comment>
<gene>
    <name evidence="2" type="ORF">JTE90_019111</name>
</gene>
<sequence>MGCVNSKSVSPKAATEKKKQKSQSKSPIAATASKGVYVPEINAESPKTLKERCLMVATTLERLQEHKDYGLIKNLCSGRYGDVNLMEDVRNDRQVVVKIVASDKVKESETELWPQLKHQHILPLLEFLTLGDV</sequence>